<dbReference type="CDD" id="cd02588">
    <property type="entry name" value="HAD_L2-DEX"/>
    <property type="match status" value="1"/>
</dbReference>
<dbReference type="PANTHER" id="PTHR43316:SF3">
    <property type="entry name" value="HALOACID DEHALOGENASE, TYPE II (AFU_ORTHOLOGUE AFUA_2G07750)-RELATED"/>
    <property type="match status" value="1"/>
</dbReference>
<dbReference type="Gene3D" id="3.40.50.1000">
    <property type="entry name" value="HAD superfamily/HAD-like"/>
    <property type="match status" value="1"/>
</dbReference>
<dbReference type="InterPro" id="IPR006328">
    <property type="entry name" value="2-HAD"/>
</dbReference>
<proteinExistence type="inferred from homology"/>
<evidence type="ECO:0000256" key="2">
    <source>
        <dbReference type="ARBA" id="ARBA00022801"/>
    </source>
</evidence>
<dbReference type="GO" id="GO:0019120">
    <property type="term" value="F:hydrolase activity, acting on acid halide bonds, in C-halide compounds"/>
    <property type="evidence" value="ECO:0007669"/>
    <property type="project" value="InterPro"/>
</dbReference>
<dbReference type="NCBIfam" id="TIGR01493">
    <property type="entry name" value="HAD-SF-IA-v2"/>
    <property type="match status" value="1"/>
</dbReference>
<reference evidence="3 4" key="1">
    <citation type="journal article" date="2019" name="Emerg. Microbes Infect.">
        <title>Comprehensive subspecies identification of 175 nontuberculous mycobacteria species based on 7547 genomic profiles.</title>
        <authorList>
            <person name="Matsumoto Y."/>
            <person name="Kinjo T."/>
            <person name="Motooka D."/>
            <person name="Nabeya D."/>
            <person name="Jung N."/>
            <person name="Uechi K."/>
            <person name="Horii T."/>
            <person name="Iida T."/>
            <person name="Fujita J."/>
            <person name="Nakamura S."/>
        </authorList>
    </citation>
    <scope>NUCLEOTIDE SEQUENCE [LARGE SCALE GENOMIC DNA]</scope>
    <source>
        <strain evidence="3 4">JCM 6367</strain>
    </source>
</reference>
<dbReference type="AlphaFoldDB" id="A0A7I7TY42"/>
<keyword evidence="2" id="KW-0378">Hydrolase</keyword>
<sequence length="231" mass="25337">MNESDRRRVLVFDVNETLLDIEALTPVFERVYGDRAVMREWFNQLVLYSMTLTHTGSYVDFFTLGRAVARMLGDIRGRDVTDAQVDELAAAMAAMPAHADVAPGLRELGESGFRLIALTNSPTDPSRPSPLDNAGLGGLFERQFSVDPCRAFKPDPRVYRRVCDKLAVDAADCVMVAAHVWDTLGAQAIGMRGALITRPGNANLRADGIPQPHIVAGDLVDLARQLRTWGT</sequence>
<evidence type="ECO:0000313" key="3">
    <source>
        <dbReference type="EMBL" id="BBY73543.1"/>
    </source>
</evidence>
<accession>A0A7I7TY42</accession>
<name>A0A7I7TY42_MYCPF</name>
<organism evidence="3 4">
    <name type="scientific">Mycolicibacterium parafortuitum</name>
    <name type="common">Mycobacterium parafortuitum</name>
    <dbReference type="NCBI Taxonomy" id="39692"/>
    <lineage>
        <taxon>Bacteria</taxon>
        <taxon>Bacillati</taxon>
        <taxon>Actinomycetota</taxon>
        <taxon>Actinomycetes</taxon>
        <taxon>Mycobacteriales</taxon>
        <taxon>Mycobacteriaceae</taxon>
        <taxon>Mycolicibacterium</taxon>
    </lineage>
</organism>
<dbReference type="InterPro" id="IPR051540">
    <property type="entry name" value="S-2-haloacid_dehalogenase"/>
</dbReference>
<dbReference type="Proteomes" id="UP000466554">
    <property type="component" value="Chromosome"/>
</dbReference>
<dbReference type="EMBL" id="AP022598">
    <property type="protein sequence ID" value="BBY73543.1"/>
    <property type="molecule type" value="Genomic_DNA"/>
</dbReference>
<evidence type="ECO:0000313" key="4">
    <source>
        <dbReference type="Proteomes" id="UP000466554"/>
    </source>
</evidence>
<dbReference type="SFLD" id="SFLDG01129">
    <property type="entry name" value="C1.5:_HAD__Beta-PGM__Phosphata"/>
    <property type="match status" value="1"/>
</dbReference>
<dbReference type="Gene3D" id="1.10.150.240">
    <property type="entry name" value="Putative phosphatase, domain 2"/>
    <property type="match status" value="1"/>
</dbReference>
<dbReference type="InterPro" id="IPR036412">
    <property type="entry name" value="HAD-like_sf"/>
</dbReference>
<dbReference type="SFLD" id="SFLDS00003">
    <property type="entry name" value="Haloacid_Dehalogenase"/>
    <property type="match status" value="1"/>
</dbReference>
<dbReference type="Pfam" id="PF00702">
    <property type="entry name" value="Hydrolase"/>
    <property type="match status" value="1"/>
</dbReference>
<comment type="similarity">
    <text evidence="1">Belongs to the HAD-like hydrolase superfamily. S-2-haloalkanoic acid dehalogenase family.</text>
</comment>
<dbReference type="InterPro" id="IPR006439">
    <property type="entry name" value="HAD-SF_hydro_IA"/>
</dbReference>
<dbReference type="SUPFAM" id="SSF56784">
    <property type="entry name" value="HAD-like"/>
    <property type="match status" value="1"/>
</dbReference>
<gene>
    <name evidence="3" type="primary">dehII</name>
    <name evidence="3" type="ORF">MPRF_04420</name>
</gene>
<dbReference type="InterPro" id="IPR023214">
    <property type="entry name" value="HAD_sf"/>
</dbReference>
<dbReference type="NCBIfam" id="TIGR01428">
    <property type="entry name" value="HAD_type_II"/>
    <property type="match status" value="1"/>
</dbReference>
<dbReference type="InterPro" id="IPR023198">
    <property type="entry name" value="PGP-like_dom2"/>
</dbReference>
<protein>
    <submittedName>
        <fullName evidence="3">Haloacid dehalogenase</fullName>
    </submittedName>
</protein>
<dbReference type="PANTHER" id="PTHR43316">
    <property type="entry name" value="HYDROLASE, HALOACID DELAHOGENASE-RELATED"/>
    <property type="match status" value="1"/>
</dbReference>
<dbReference type="RefSeq" id="WP_104862202.1">
    <property type="nucleotide sequence ID" value="NZ_AP022598.1"/>
</dbReference>
<evidence type="ECO:0000256" key="1">
    <source>
        <dbReference type="ARBA" id="ARBA00008106"/>
    </source>
</evidence>